<keyword evidence="2" id="KW-0812">Transmembrane</keyword>
<feature type="transmembrane region" description="Helical" evidence="2">
    <location>
        <begin position="39"/>
        <end position="62"/>
    </location>
</feature>
<dbReference type="AlphaFoldDB" id="A0A4R3I7T6"/>
<feature type="region of interest" description="Disordered" evidence="1">
    <location>
        <begin position="67"/>
        <end position="99"/>
    </location>
</feature>
<sequence>MLYQDFLTGFFQVLPRVDQSDRIQGMAKYMNEAGSSFEAGTVLLFFGGMLAVVLVLKIIYSIKKSKEERLRREAKKRRDAARQAQKSNHKPFHSLRRRH</sequence>
<organism evidence="3 4">
    <name type="scientific">Reinekea marinisedimentorum</name>
    <dbReference type="NCBI Taxonomy" id="230495"/>
    <lineage>
        <taxon>Bacteria</taxon>
        <taxon>Pseudomonadati</taxon>
        <taxon>Pseudomonadota</taxon>
        <taxon>Gammaproteobacteria</taxon>
        <taxon>Oceanospirillales</taxon>
        <taxon>Saccharospirillaceae</taxon>
        <taxon>Reinekea</taxon>
    </lineage>
</organism>
<dbReference type="EMBL" id="SLZR01000006">
    <property type="protein sequence ID" value="TCS41324.1"/>
    <property type="molecule type" value="Genomic_DNA"/>
</dbReference>
<comment type="caution">
    <text evidence="3">The sequence shown here is derived from an EMBL/GenBank/DDBJ whole genome shotgun (WGS) entry which is preliminary data.</text>
</comment>
<accession>A0A4R3I7T6</accession>
<keyword evidence="4" id="KW-1185">Reference proteome</keyword>
<gene>
    <name evidence="3" type="ORF">BCF53_10655</name>
</gene>
<feature type="compositionally biased region" description="Basic residues" evidence="1">
    <location>
        <begin position="87"/>
        <end position="99"/>
    </location>
</feature>
<reference evidence="3 4" key="1">
    <citation type="submission" date="2019-03" db="EMBL/GenBank/DDBJ databases">
        <title>Genomic Encyclopedia of Archaeal and Bacterial Type Strains, Phase II (KMG-II): from individual species to whole genera.</title>
        <authorList>
            <person name="Goeker M."/>
        </authorList>
    </citation>
    <scope>NUCLEOTIDE SEQUENCE [LARGE SCALE GENOMIC DNA]</scope>
    <source>
        <strain evidence="3 4">DSM 15388</strain>
    </source>
</reference>
<dbReference type="Proteomes" id="UP000295793">
    <property type="component" value="Unassembled WGS sequence"/>
</dbReference>
<evidence type="ECO:0000313" key="3">
    <source>
        <dbReference type="EMBL" id="TCS41324.1"/>
    </source>
</evidence>
<protein>
    <submittedName>
        <fullName evidence="3">Uncharacterized protein</fullName>
    </submittedName>
</protein>
<evidence type="ECO:0000313" key="4">
    <source>
        <dbReference type="Proteomes" id="UP000295793"/>
    </source>
</evidence>
<keyword evidence="2" id="KW-1133">Transmembrane helix</keyword>
<evidence type="ECO:0000256" key="2">
    <source>
        <dbReference type="SAM" id="Phobius"/>
    </source>
</evidence>
<keyword evidence="2" id="KW-0472">Membrane</keyword>
<evidence type="ECO:0000256" key="1">
    <source>
        <dbReference type="SAM" id="MobiDB-lite"/>
    </source>
</evidence>
<proteinExistence type="predicted"/>
<name>A0A4R3I7T6_9GAMM</name>